<gene>
    <name evidence="3" type="ORF">FK530_23690</name>
</gene>
<accession>A0A5C5RNI1</accession>
<dbReference type="AlphaFoldDB" id="A0A5C5RNI1"/>
<dbReference type="InterPro" id="IPR052526">
    <property type="entry name" value="HTH-type_Bedaq_tolerance"/>
</dbReference>
<feature type="compositionally biased region" description="Basic residues" evidence="1">
    <location>
        <begin position="1"/>
        <end position="11"/>
    </location>
</feature>
<dbReference type="Gene3D" id="1.10.10.10">
    <property type="entry name" value="Winged helix-like DNA-binding domain superfamily/Winged helix DNA-binding domain"/>
    <property type="match status" value="1"/>
</dbReference>
<organism evidence="3 4">
    <name type="scientific">Tsukamurella conjunctivitidis</name>
    <dbReference type="NCBI Taxonomy" id="2592068"/>
    <lineage>
        <taxon>Bacteria</taxon>
        <taxon>Bacillati</taxon>
        <taxon>Actinomycetota</taxon>
        <taxon>Actinomycetes</taxon>
        <taxon>Mycobacteriales</taxon>
        <taxon>Tsukamurellaceae</taxon>
        <taxon>Tsukamurella</taxon>
    </lineage>
</organism>
<feature type="region of interest" description="Disordered" evidence="1">
    <location>
        <begin position="1"/>
        <end position="121"/>
    </location>
</feature>
<evidence type="ECO:0000256" key="1">
    <source>
        <dbReference type="SAM" id="MobiDB-lite"/>
    </source>
</evidence>
<dbReference type="PANTHER" id="PTHR39515">
    <property type="entry name" value="CONSERVED PROTEIN"/>
    <property type="match status" value="1"/>
</dbReference>
<dbReference type="Pfam" id="PF12802">
    <property type="entry name" value="MarR_2"/>
    <property type="match status" value="1"/>
</dbReference>
<dbReference type="EMBL" id="VIGX01000031">
    <property type="protein sequence ID" value="TWS24607.1"/>
    <property type="molecule type" value="Genomic_DNA"/>
</dbReference>
<evidence type="ECO:0000313" key="3">
    <source>
        <dbReference type="EMBL" id="TWS24607.1"/>
    </source>
</evidence>
<dbReference type="PANTHER" id="PTHR39515:SF2">
    <property type="entry name" value="HTH-TYPE TRANSCRIPTIONAL REGULATOR RV0880"/>
    <property type="match status" value="1"/>
</dbReference>
<protein>
    <submittedName>
        <fullName evidence="3">Winged helix-turn-helix transcriptional regulator</fullName>
    </submittedName>
</protein>
<evidence type="ECO:0000313" key="4">
    <source>
        <dbReference type="Proteomes" id="UP000319375"/>
    </source>
</evidence>
<feature type="domain" description="HTH marR-type" evidence="2">
    <location>
        <begin position="120"/>
        <end position="253"/>
    </location>
</feature>
<dbReference type="Proteomes" id="UP000319375">
    <property type="component" value="Unassembled WGS sequence"/>
</dbReference>
<dbReference type="Gene3D" id="1.10.287.100">
    <property type="match status" value="1"/>
</dbReference>
<dbReference type="GO" id="GO:0003700">
    <property type="term" value="F:DNA-binding transcription factor activity"/>
    <property type="evidence" value="ECO:0007669"/>
    <property type="project" value="InterPro"/>
</dbReference>
<feature type="compositionally biased region" description="Low complexity" evidence="1">
    <location>
        <begin position="12"/>
        <end position="26"/>
    </location>
</feature>
<feature type="compositionally biased region" description="Low complexity" evidence="1">
    <location>
        <begin position="81"/>
        <end position="92"/>
    </location>
</feature>
<proteinExistence type="predicted"/>
<name>A0A5C5RNI1_9ACTN</name>
<dbReference type="InterPro" id="IPR000835">
    <property type="entry name" value="HTH_MarR-typ"/>
</dbReference>
<sequence length="257" mass="28270">MRPVSRPRPRRSTSTTRTRPACCSSRRCWRRSRARSAPSPRPRPRSTASTSSAAGRTTPREACWACRRSPSRPSSRRSGRRASTSRSCSTAAPPRPPRRLWRPWSRRRRAPSTTSSEPVKPGDAEALRLAVGLLEQRLRQLPAAGLRGSELFVLATVEALGADAFPTAIGDRLAMKRSNVSVAIADLRRRGFLQGEADGSDGRRRPVALTDRGREVLHARDAAQDAWLVETGSEQLTAEETERIRAALPLLLRLAAG</sequence>
<comment type="caution">
    <text evidence="3">The sequence shown here is derived from an EMBL/GenBank/DDBJ whole genome shotgun (WGS) entry which is preliminary data.</text>
</comment>
<feature type="compositionally biased region" description="Low complexity" evidence="1">
    <location>
        <begin position="45"/>
        <end position="57"/>
    </location>
</feature>
<feature type="compositionally biased region" description="Basic residues" evidence="1">
    <location>
        <begin position="96"/>
        <end position="110"/>
    </location>
</feature>
<dbReference type="SMART" id="SM00347">
    <property type="entry name" value="HTH_MARR"/>
    <property type="match status" value="1"/>
</dbReference>
<evidence type="ECO:0000259" key="2">
    <source>
        <dbReference type="PROSITE" id="PS50995"/>
    </source>
</evidence>
<dbReference type="PROSITE" id="PS50995">
    <property type="entry name" value="HTH_MARR_2"/>
    <property type="match status" value="1"/>
</dbReference>
<dbReference type="SUPFAM" id="SSF46785">
    <property type="entry name" value="Winged helix' DNA-binding domain"/>
    <property type="match status" value="1"/>
</dbReference>
<dbReference type="InterPro" id="IPR036388">
    <property type="entry name" value="WH-like_DNA-bd_sf"/>
</dbReference>
<dbReference type="InterPro" id="IPR036390">
    <property type="entry name" value="WH_DNA-bd_sf"/>
</dbReference>
<reference evidence="3 4" key="1">
    <citation type="submission" date="2019-06" db="EMBL/GenBank/DDBJ databases">
        <title>Tsukamurella conjunctivitidis sp. nov., Tsukamurella assacharolytica sp. nov. and Tsukamurella sputae sp. nov. isolated from patients with conjunctivitis, bacteraemia (lymphoma) and respiratory infection (sputum) in Hong Kong.</title>
        <authorList>
            <person name="Teng J.L.L."/>
            <person name="Lee H.H."/>
            <person name="Fong J.Y.H."/>
            <person name="Fok K.M.N."/>
            <person name="Lau S.K.P."/>
            <person name="Woo P.C.Y."/>
        </authorList>
    </citation>
    <scope>NUCLEOTIDE SEQUENCE [LARGE SCALE GENOMIC DNA]</scope>
    <source>
        <strain evidence="3 4">HKU72</strain>
    </source>
</reference>
<keyword evidence="4" id="KW-1185">Reference proteome</keyword>